<keyword evidence="3" id="KW-0269">Exonuclease</keyword>
<protein>
    <submittedName>
        <fullName evidence="3">DNA repair exonuclease</fullName>
    </submittedName>
</protein>
<evidence type="ECO:0000259" key="2">
    <source>
        <dbReference type="Pfam" id="PF00149"/>
    </source>
</evidence>
<evidence type="ECO:0000256" key="1">
    <source>
        <dbReference type="ARBA" id="ARBA00022801"/>
    </source>
</evidence>
<organism evidence="3 4">
    <name type="scientific">Paraliobacillus quinghaiensis</name>
    <dbReference type="NCBI Taxonomy" id="470815"/>
    <lineage>
        <taxon>Bacteria</taxon>
        <taxon>Bacillati</taxon>
        <taxon>Bacillota</taxon>
        <taxon>Bacilli</taxon>
        <taxon>Bacillales</taxon>
        <taxon>Bacillaceae</taxon>
        <taxon>Paraliobacillus</taxon>
    </lineage>
</organism>
<proteinExistence type="predicted"/>
<gene>
    <name evidence="3" type="ORF">GCM10011351_09060</name>
</gene>
<dbReference type="PANTHER" id="PTHR30337:SF7">
    <property type="entry name" value="PHOSPHOESTERASE"/>
    <property type="match status" value="1"/>
</dbReference>
<sequence length="411" mass="48208">MQEKLSFIHCADLHLDSPFTGLNHLPDRIFQEIKKSTFKALDNLIDVAIKKKVDFILMVGDVFDQTNQSVYAQMQFLKACETLHHAGIAVYLSFGNHDYLQRSLLQFKFPENVHIFTDDTVGSFIFEKNQKQLATIYGFSYLERAVHKNKTEEYQKVSNTPYHIGMLHGSVKQQTDHDVYAPFQVSELDNKGFDYWALGHIHKRQQLKQAPPIVYSGNIQGRSKKETGEKGCYYVEMDGNSVDLTFCPLQTIRFETITLDVNQCTTIQQLEKALDEKIEQIHNTYGKTILRIQLTNFQEVVETWFYEEMIADVIAFLNEKMTIKHDWIWIQAIELSEQKYIDKEALRQGDHFLGEMLRSFENTELKEELEPLWKHRQARKHLTKLTKEDETEIIDQAENLLIYQLLRKEER</sequence>
<dbReference type="OrthoDB" id="9773856at2"/>
<dbReference type="SUPFAM" id="SSF56300">
    <property type="entry name" value="Metallo-dependent phosphatases"/>
    <property type="match status" value="1"/>
</dbReference>
<comment type="caution">
    <text evidence="3">The sequence shown here is derived from an EMBL/GenBank/DDBJ whole genome shotgun (WGS) entry which is preliminary data.</text>
</comment>
<dbReference type="RefSeq" id="WP_117153389.1">
    <property type="nucleotide sequence ID" value="NZ_BMLG01000002.1"/>
</dbReference>
<dbReference type="Gene3D" id="3.60.21.10">
    <property type="match status" value="1"/>
</dbReference>
<reference evidence="3" key="2">
    <citation type="submission" date="2020-09" db="EMBL/GenBank/DDBJ databases">
        <authorList>
            <person name="Sun Q."/>
            <person name="Zhou Y."/>
        </authorList>
    </citation>
    <scope>NUCLEOTIDE SEQUENCE</scope>
    <source>
        <strain evidence="3">CGMCC 1.6333</strain>
    </source>
</reference>
<dbReference type="Proteomes" id="UP000618460">
    <property type="component" value="Unassembled WGS sequence"/>
</dbReference>
<keyword evidence="3" id="KW-0540">Nuclease</keyword>
<evidence type="ECO:0000313" key="3">
    <source>
        <dbReference type="EMBL" id="GGM25567.1"/>
    </source>
</evidence>
<dbReference type="InterPro" id="IPR041796">
    <property type="entry name" value="Mre11_N"/>
</dbReference>
<dbReference type="GO" id="GO:0004527">
    <property type="term" value="F:exonuclease activity"/>
    <property type="evidence" value="ECO:0007669"/>
    <property type="project" value="UniProtKB-KW"/>
</dbReference>
<feature type="domain" description="Calcineurin-like phosphoesterase" evidence="2">
    <location>
        <begin position="6"/>
        <end position="203"/>
    </location>
</feature>
<name>A0A917TJK1_9BACI</name>
<keyword evidence="1" id="KW-0378">Hydrolase</keyword>
<dbReference type="PANTHER" id="PTHR30337">
    <property type="entry name" value="COMPONENT OF ATP-DEPENDENT DSDNA EXONUCLEASE"/>
    <property type="match status" value="1"/>
</dbReference>
<keyword evidence="4" id="KW-1185">Reference proteome</keyword>
<dbReference type="AlphaFoldDB" id="A0A917TJK1"/>
<dbReference type="PIRSF" id="PIRSF033091">
    <property type="entry name" value="Pesterase_YhaO"/>
    <property type="match status" value="1"/>
</dbReference>
<dbReference type="Pfam" id="PF00149">
    <property type="entry name" value="Metallophos"/>
    <property type="match status" value="1"/>
</dbReference>
<dbReference type="CDD" id="cd00840">
    <property type="entry name" value="MPP_Mre11_N"/>
    <property type="match status" value="1"/>
</dbReference>
<evidence type="ECO:0000313" key="4">
    <source>
        <dbReference type="Proteomes" id="UP000618460"/>
    </source>
</evidence>
<dbReference type="InterPro" id="IPR014576">
    <property type="entry name" value="Pesterase_YhaO"/>
</dbReference>
<dbReference type="InterPro" id="IPR004843">
    <property type="entry name" value="Calcineurin-like_PHP"/>
</dbReference>
<reference evidence="3" key="1">
    <citation type="journal article" date="2014" name="Int. J. Syst. Evol. Microbiol.">
        <title>Complete genome sequence of Corynebacterium casei LMG S-19264T (=DSM 44701T), isolated from a smear-ripened cheese.</title>
        <authorList>
            <consortium name="US DOE Joint Genome Institute (JGI-PGF)"/>
            <person name="Walter F."/>
            <person name="Albersmeier A."/>
            <person name="Kalinowski J."/>
            <person name="Ruckert C."/>
        </authorList>
    </citation>
    <scope>NUCLEOTIDE SEQUENCE</scope>
    <source>
        <strain evidence="3">CGMCC 1.6333</strain>
    </source>
</reference>
<dbReference type="InterPro" id="IPR050535">
    <property type="entry name" value="DNA_Repair-Maintenance_Comp"/>
</dbReference>
<dbReference type="InterPro" id="IPR029052">
    <property type="entry name" value="Metallo-depent_PP-like"/>
</dbReference>
<accession>A0A917TJK1</accession>
<dbReference type="EMBL" id="BMLG01000002">
    <property type="protein sequence ID" value="GGM25567.1"/>
    <property type="molecule type" value="Genomic_DNA"/>
</dbReference>